<feature type="non-terminal residue" evidence="2">
    <location>
        <position position="137"/>
    </location>
</feature>
<evidence type="ECO:0000313" key="3">
    <source>
        <dbReference type="Proteomes" id="UP001177023"/>
    </source>
</evidence>
<protein>
    <submittedName>
        <fullName evidence="2">Uncharacterized protein</fullName>
    </submittedName>
</protein>
<gene>
    <name evidence="2" type="ORF">MSPICULIGERA_LOCUS17656</name>
</gene>
<evidence type="ECO:0000313" key="2">
    <source>
        <dbReference type="EMBL" id="CAJ0579437.1"/>
    </source>
</evidence>
<feature type="region of interest" description="Disordered" evidence="1">
    <location>
        <begin position="1"/>
        <end position="70"/>
    </location>
</feature>
<organism evidence="2 3">
    <name type="scientific">Mesorhabditis spiculigera</name>
    <dbReference type="NCBI Taxonomy" id="96644"/>
    <lineage>
        <taxon>Eukaryota</taxon>
        <taxon>Metazoa</taxon>
        <taxon>Ecdysozoa</taxon>
        <taxon>Nematoda</taxon>
        <taxon>Chromadorea</taxon>
        <taxon>Rhabditida</taxon>
        <taxon>Rhabditina</taxon>
        <taxon>Rhabditomorpha</taxon>
        <taxon>Rhabditoidea</taxon>
        <taxon>Rhabditidae</taxon>
        <taxon>Mesorhabditinae</taxon>
        <taxon>Mesorhabditis</taxon>
    </lineage>
</organism>
<comment type="caution">
    <text evidence="2">The sequence shown here is derived from an EMBL/GenBank/DDBJ whole genome shotgun (WGS) entry which is preliminary data.</text>
</comment>
<feature type="compositionally biased region" description="Basic and acidic residues" evidence="1">
    <location>
        <begin position="1"/>
        <end position="16"/>
    </location>
</feature>
<dbReference type="EMBL" id="CATQJA010002657">
    <property type="protein sequence ID" value="CAJ0579437.1"/>
    <property type="molecule type" value="Genomic_DNA"/>
</dbReference>
<feature type="compositionally biased region" description="Basic residues" evidence="1">
    <location>
        <begin position="54"/>
        <end position="63"/>
    </location>
</feature>
<evidence type="ECO:0000256" key="1">
    <source>
        <dbReference type="SAM" id="MobiDB-lite"/>
    </source>
</evidence>
<keyword evidence="3" id="KW-1185">Reference proteome</keyword>
<dbReference type="AlphaFoldDB" id="A0AA36G523"/>
<dbReference type="Proteomes" id="UP001177023">
    <property type="component" value="Unassembled WGS sequence"/>
</dbReference>
<feature type="compositionally biased region" description="Polar residues" evidence="1">
    <location>
        <begin position="19"/>
        <end position="29"/>
    </location>
</feature>
<proteinExistence type="predicted"/>
<reference evidence="2" key="1">
    <citation type="submission" date="2023-06" db="EMBL/GenBank/DDBJ databases">
        <authorList>
            <person name="Delattre M."/>
        </authorList>
    </citation>
    <scope>NUCLEOTIDE SEQUENCE</scope>
    <source>
        <strain evidence="2">AF72</strain>
    </source>
</reference>
<accession>A0AA36G523</accession>
<feature type="region of interest" description="Disordered" evidence="1">
    <location>
        <begin position="102"/>
        <end position="137"/>
    </location>
</feature>
<sequence length="137" mass="15464">MEAVTRRRSVESEKDPIVSGSSSARSAGTDSHGPEAERPRRFSLQPHEGPPHSARSHNSRVHTAKSSLPDIFESHRVRFLRYTRAFLGRSPATTKRVTVMEVDKERAQPTGTQPHKKKHQGTFDSDDLLYMRKTSTE</sequence>
<name>A0AA36G523_9BILA</name>